<proteinExistence type="predicted"/>
<sequence>MERYLKNQTFYQIQSQSIIDNPDQRIVDDLSSFTGTSLSFSLTLFNAMVDLISFSNILFGIYPPLFVVLLVYSLGGTAISIFLGKGLVNLNFMQEKMEADFRYGLVRIRENAESIAFYGGEENEIKLLLQRFRNAFENLTQLLISSRNLEFFTNGYRYLIQILPAAVVAPMYFSGKIEFGVINQSVSAFNHILGDFSLIVYQFQAISAFSAVIDRLGEFDDIVDNTSSNGPVEALDEIQLTYINVKDSTTFQPKNPLDTQTLLKIENLTVLTPTTKALLIRDLSLTVCNNEHLLISGPSGSGKTSLLRAIAGLWRTGMGNITFYAKYTPEMASNGVNMVDETNKIDKKSKYRDFKGVFFLPQRPYMVLGTLRQQLLYPTWPDVSDSKSHDSKSTDSFPFLEDVSGSEDVSRQPLQPNTDDLIKALEDVQLGYLLSRFDGLDTTNEWSSVLSLGEQQRLAFARLLLSRPDLVLLDESTSALDEANEARLYEKINAAGITYISIGHRSSLRKFHKTALRISPMDLDSNQLNWLIEPL</sequence>
<comment type="caution">
    <text evidence="1">The sequence shown here is derived from an EMBL/GenBank/DDBJ whole genome shotgun (WGS) entry which is preliminary data.</text>
</comment>
<dbReference type="EMBL" id="CM042024">
    <property type="protein sequence ID" value="KAI3810068.1"/>
    <property type="molecule type" value="Genomic_DNA"/>
</dbReference>
<dbReference type="Proteomes" id="UP001056120">
    <property type="component" value="Linkage Group LG07"/>
</dbReference>
<name>A0ACB9IPA8_9ASTR</name>
<gene>
    <name evidence="1" type="ORF">L1987_19675</name>
</gene>
<evidence type="ECO:0000313" key="2">
    <source>
        <dbReference type="Proteomes" id="UP001056120"/>
    </source>
</evidence>
<accession>A0ACB9IPA8</accession>
<reference evidence="2" key="1">
    <citation type="journal article" date="2022" name="Mol. Ecol. Resour.">
        <title>The genomes of chicory, endive, great burdock and yacon provide insights into Asteraceae palaeo-polyploidization history and plant inulin production.</title>
        <authorList>
            <person name="Fan W."/>
            <person name="Wang S."/>
            <person name="Wang H."/>
            <person name="Wang A."/>
            <person name="Jiang F."/>
            <person name="Liu H."/>
            <person name="Zhao H."/>
            <person name="Xu D."/>
            <person name="Zhang Y."/>
        </authorList>
    </citation>
    <scope>NUCLEOTIDE SEQUENCE [LARGE SCALE GENOMIC DNA]</scope>
    <source>
        <strain evidence="2">cv. Yunnan</strain>
    </source>
</reference>
<keyword evidence="2" id="KW-1185">Reference proteome</keyword>
<organism evidence="1 2">
    <name type="scientific">Smallanthus sonchifolius</name>
    <dbReference type="NCBI Taxonomy" id="185202"/>
    <lineage>
        <taxon>Eukaryota</taxon>
        <taxon>Viridiplantae</taxon>
        <taxon>Streptophyta</taxon>
        <taxon>Embryophyta</taxon>
        <taxon>Tracheophyta</taxon>
        <taxon>Spermatophyta</taxon>
        <taxon>Magnoliopsida</taxon>
        <taxon>eudicotyledons</taxon>
        <taxon>Gunneridae</taxon>
        <taxon>Pentapetalae</taxon>
        <taxon>asterids</taxon>
        <taxon>campanulids</taxon>
        <taxon>Asterales</taxon>
        <taxon>Asteraceae</taxon>
        <taxon>Asteroideae</taxon>
        <taxon>Heliantheae alliance</taxon>
        <taxon>Millerieae</taxon>
        <taxon>Smallanthus</taxon>
    </lineage>
</organism>
<reference evidence="1 2" key="2">
    <citation type="journal article" date="2022" name="Mol. Ecol. Resour.">
        <title>The genomes of chicory, endive, great burdock and yacon provide insights into Asteraceae paleo-polyploidization history and plant inulin production.</title>
        <authorList>
            <person name="Fan W."/>
            <person name="Wang S."/>
            <person name="Wang H."/>
            <person name="Wang A."/>
            <person name="Jiang F."/>
            <person name="Liu H."/>
            <person name="Zhao H."/>
            <person name="Xu D."/>
            <person name="Zhang Y."/>
        </authorList>
    </citation>
    <scope>NUCLEOTIDE SEQUENCE [LARGE SCALE GENOMIC DNA]</scope>
    <source>
        <strain evidence="2">cv. Yunnan</strain>
        <tissue evidence="1">Leaves</tissue>
    </source>
</reference>
<protein>
    <submittedName>
        <fullName evidence="1">Uncharacterized protein</fullName>
    </submittedName>
</protein>
<evidence type="ECO:0000313" key="1">
    <source>
        <dbReference type="EMBL" id="KAI3810068.1"/>
    </source>
</evidence>